<feature type="region of interest" description="Disordered" evidence="6">
    <location>
        <begin position="140"/>
        <end position="160"/>
    </location>
</feature>
<evidence type="ECO:0000256" key="2">
    <source>
        <dbReference type="ARBA" id="ARBA00022816"/>
    </source>
</evidence>
<protein>
    <submittedName>
        <fullName evidence="8">Predicted protein</fullName>
    </submittedName>
</protein>
<gene>
    <name evidence="8" type="ORF">MICPUCDRAFT_40484</name>
</gene>
<dbReference type="PROSITE" id="PS50196">
    <property type="entry name" value="RANBD1"/>
    <property type="match status" value="1"/>
</dbReference>
<dbReference type="STRING" id="564608.C1MWX4"/>
<keyword evidence="2" id="KW-0813">Transport</keyword>
<evidence type="ECO:0000256" key="1">
    <source>
        <dbReference type="ARBA" id="ARBA00004567"/>
    </source>
</evidence>
<evidence type="ECO:0000313" key="9">
    <source>
        <dbReference type="Proteomes" id="UP000001876"/>
    </source>
</evidence>
<feature type="compositionally biased region" description="Basic and acidic residues" evidence="6">
    <location>
        <begin position="1"/>
        <end position="63"/>
    </location>
</feature>
<dbReference type="InterPro" id="IPR011993">
    <property type="entry name" value="PH-like_dom_sf"/>
</dbReference>
<reference evidence="8 9" key="1">
    <citation type="journal article" date="2009" name="Science">
        <title>Green evolution and dynamic adaptations revealed by genomes of the marine picoeukaryotes Micromonas.</title>
        <authorList>
            <person name="Worden A.Z."/>
            <person name="Lee J.H."/>
            <person name="Mock T."/>
            <person name="Rouze P."/>
            <person name="Simmons M.P."/>
            <person name="Aerts A.L."/>
            <person name="Allen A.E."/>
            <person name="Cuvelier M.L."/>
            <person name="Derelle E."/>
            <person name="Everett M.V."/>
            <person name="Foulon E."/>
            <person name="Grimwood J."/>
            <person name="Gundlach H."/>
            <person name="Henrissat B."/>
            <person name="Napoli C."/>
            <person name="McDonald S.M."/>
            <person name="Parker M.S."/>
            <person name="Rombauts S."/>
            <person name="Salamov A."/>
            <person name="Von Dassow P."/>
            <person name="Badger J.H."/>
            <person name="Coutinho P.M."/>
            <person name="Demir E."/>
            <person name="Dubchak I."/>
            <person name="Gentemann C."/>
            <person name="Eikrem W."/>
            <person name="Gready J.E."/>
            <person name="John U."/>
            <person name="Lanier W."/>
            <person name="Lindquist E.A."/>
            <person name="Lucas S."/>
            <person name="Mayer K.F."/>
            <person name="Moreau H."/>
            <person name="Not F."/>
            <person name="Otillar R."/>
            <person name="Panaud O."/>
            <person name="Pangilinan J."/>
            <person name="Paulsen I."/>
            <person name="Piegu B."/>
            <person name="Poliakov A."/>
            <person name="Robbens S."/>
            <person name="Schmutz J."/>
            <person name="Toulza E."/>
            <person name="Wyss T."/>
            <person name="Zelensky A."/>
            <person name="Zhou K."/>
            <person name="Armbrust E.V."/>
            <person name="Bhattacharya D."/>
            <person name="Goodenough U.W."/>
            <person name="Van de Peer Y."/>
            <person name="Grigoriev I.V."/>
        </authorList>
    </citation>
    <scope>NUCLEOTIDE SEQUENCE [LARGE SCALE GENOMIC DNA]</scope>
    <source>
        <strain evidence="8 9">CCMP1545</strain>
    </source>
</reference>
<evidence type="ECO:0000256" key="6">
    <source>
        <dbReference type="SAM" id="MobiDB-lite"/>
    </source>
</evidence>
<keyword evidence="5" id="KW-0539">Nucleus</keyword>
<dbReference type="RefSeq" id="XP_003059706.1">
    <property type="nucleotide sequence ID" value="XM_003059660.1"/>
</dbReference>
<dbReference type="GeneID" id="9685436"/>
<dbReference type="GO" id="GO:0005643">
    <property type="term" value="C:nuclear pore"/>
    <property type="evidence" value="ECO:0007669"/>
    <property type="project" value="UniProtKB-SubCell"/>
</dbReference>
<dbReference type="PANTHER" id="PTHR23138">
    <property type="entry name" value="RAN BINDING PROTEIN"/>
    <property type="match status" value="1"/>
</dbReference>
<feature type="domain" description="RanBD1" evidence="7">
    <location>
        <begin position="159"/>
        <end position="275"/>
    </location>
</feature>
<dbReference type="GO" id="GO:0051028">
    <property type="term" value="P:mRNA transport"/>
    <property type="evidence" value="ECO:0007669"/>
    <property type="project" value="UniProtKB-KW"/>
</dbReference>
<dbReference type="SUPFAM" id="SSF50729">
    <property type="entry name" value="PH domain-like"/>
    <property type="match status" value="1"/>
</dbReference>
<dbReference type="SMART" id="SM00160">
    <property type="entry name" value="RanBD"/>
    <property type="match status" value="1"/>
</dbReference>
<dbReference type="PANTHER" id="PTHR23138:SF142">
    <property type="entry name" value="RAN-BINDING PROTEIN 3B-RELATED"/>
    <property type="match status" value="1"/>
</dbReference>
<dbReference type="eggNOG" id="KOG0864">
    <property type="taxonomic scope" value="Eukaryota"/>
</dbReference>
<dbReference type="Pfam" id="PF00638">
    <property type="entry name" value="Ran_BP1"/>
    <property type="match status" value="1"/>
</dbReference>
<evidence type="ECO:0000256" key="3">
    <source>
        <dbReference type="ARBA" id="ARBA00023010"/>
    </source>
</evidence>
<dbReference type="KEGG" id="mpp:MICPUCDRAFT_40484"/>
<keyword evidence="4" id="KW-0906">Nuclear pore complex</keyword>
<evidence type="ECO:0000256" key="5">
    <source>
        <dbReference type="ARBA" id="ARBA00023242"/>
    </source>
</evidence>
<evidence type="ECO:0000313" key="8">
    <source>
        <dbReference type="EMBL" id="EEH55658.1"/>
    </source>
</evidence>
<dbReference type="OrthoDB" id="185618at2759"/>
<dbReference type="InterPro" id="IPR045255">
    <property type="entry name" value="RanBP1-like"/>
</dbReference>
<proteinExistence type="predicted"/>
<evidence type="ECO:0000256" key="4">
    <source>
        <dbReference type="ARBA" id="ARBA00023132"/>
    </source>
</evidence>
<sequence length="311" mass="32500">MAAEKEDTAVGSKRAREEDAIAEEVDAKKPATEDAKVDGAKDETVKSDDEPKDSDADKKEEKPSTSSLFGGGASAGFGGFGGFGASKPGEGGGGFGGFGGGGGGFGGFAKSASTEGGFPSLSKVFGDSDKPVQLFGAKPAAATTDENGDDVTPESAPAETKPVISLKEEEVTTGEEDEDCIFTTEGALYEFTTEEGKAPSWKERGRGELRVNLTKTGGARMIMRAKGNYRLILNAAMWKGQTFTKQEGGKGLSFPCKNAVAGEDAKMSTFALKMRVSATHVVQQVEEFEKATKKALNSIKSEADDKTPEDE</sequence>
<comment type="subcellular location">
    <subcellularLocation>
        <location evidence="1">Nucleus</location>
        <location evidence="1">Nuclear pore complex</location>
    </subcellularLocation>
</comment>
<dbReference type="EMBL" id="GG663741">
    <property type="protein sequence ID" value="EEH55658.1"/>
    <property type="molecule type" value="Genomic_DNA"/>
</dbReference>
<dbReference type="Proteomes" id="UP000001876">
    <property type="component" value="Unassembled WGS sequence"/>
</dbReference>
<name>C1MWX4_MICPC</name>
<dbReference type="Gene3D" id="2.30.29.30">
    <property type="entry name" value="Pleckstrin-homology domain (PH domain)/Phosphotyrosine-binding domain (PTB)"/>
    <property type="match status" value="1"/>
</dbReference>
<dbReference type="CDD" id="cd13169">
    <property type="entry name" value="RanBD_NUP50_plant"/>
    <property type="match status" value="1"/>
</dbReference>
<accession>C1MWX4</accession>
<dbReference type="GO" id="GO:0015031">
    <property type="term" value="P:protein transport"/>
    <property type="evidence" value="ECO:0007669"/>
    <property type="project" value="UniProtKB-KW"/>
</dbReference>
<keyword evidence="3" id="KW-0811">Translocation</keyword>
<keyword evidence="4" id="KW-0653">Protein transport</keyword>
<keyword evidence="2" id="KW-0509">mRNA transport</keyword>
<dbReference type="AlphaFoldDB" id="C1MWX4"/>
<keyword evidence="9" id="KW-1185">Reference proteome</keyword>
<dbReference type="OMA" id="ILNAAMW"/>
<organism evidence="9">
    <name type="scientific">Micromonas pusilla (strain CCMP1545)</name>
    <name type="common">Picoplanktonic green alga</name>
    <dbReference type="NCBI Taxonomy" id="564608"/>
    <lineage>
        <taxon>Eukaryota</taxon>
        <taxon>Viridiplantae</taxon>
        <taxon>Chlorophyta</taxon>
        <taxon>Mamiellophyceae</taxon>
        <taxon>Mamiellales</taxon>
        <taxon>Mamiellaceae</taxon>
        <taxon>Micromonas</taxon>
    </lineage>
</organism>
<evidence type="ECO:0000259" key="7">
    <source>
        <dbReference type="PROSITE" id="PS50196"/>
    </source>
</evidence>
<feature type="region of interest" description="Disordered" evidence="6">
    <location>
        <begin position="1"/>
        <end position="73"/>
    </location>
</feature>
<dbReference type="InterPro" id="IPR000156">
    <property type="entry name" value="Ran_bind_dom"/>
</dbReference>
<dbReference type="InterPro" id="IPR045207">
    <property type="entry name" value="RanBD_NUP50_plant"/>
</dbReference>